<sequence>MPLLTAKRAALCVCVCCSGFEISRMLTVAERLLTKPQTFLQRLLVDDNAISGDSTTGYKTVARIKPVLAFKQEEEDHFPGGGGIQINMLDEALTTKDHTMSWIE</sequence>
<organism evidence="1 2">
    <name type="scientific">Trichothecium roseum</name>
    <dbReference type="NCBI Taxonomy" id="47278"/>
    <lineage>
        <taxon>Eukaryota</taxon>
        <taxon>Fungi</taxon>
        <taxon>Dikarya</taxon>
        <taxon>Ascomycota</taxon>
        <taxon>Pezizomycotina</taxon>
        <taxon>Sordariomycetes</taxon>
        <taxon>Hypocreomycetidae</taxon>
        <taxon>Hypocreales</taxon>
        <taxon>Hypocreales incertae sedis</taxon>
        <taxon>Trichothecium</taxon>
    </lineage>
</organism>
<dbReference type="Proteomes" id="UP001163324">
    <property type="component" value="Chromosome 1"/>
</dbReference>
<proteinExistence type="predicted"/>
<dbReference type="EMBL" id="CM047940">
    <property type="protein sequence ID" value="KAI9904377.1"/>
    <property type="molecule type" value="Genomic_DNA"/>
</dbReference>
<evidence type="ECO:0000313" key="2">
    <source>
        <dbReference type="Proteomes" id="UP001163324"/>
    </source>
</evidence>
<protein>
    <submittedName>
        <fullName evidence="1">Uncharacterized protein</fullName>
    </submittedName>
</protein>
<accession>A0ACC0VD55</accession>
<name>A0ACC0VD55_9HYPO</name>
<keyword evidence="2" id="KW-1185">Reference proteome</keyword>
<gene>
    <name evidence="1" type="ORF">N3K66_000906</name>
</gene>
<reference evidence="1" key="1">
    <citation type="submission" date="2022-10" db="EMBL/GenBank/DDBJ databases">
        <title>Complete Genome of Trichothecium roseum strain YXFP-22015, a Plant Pathogen Isolated from Citrus.</title>
        <authorList>
            <person name="Wang Y."/>
            <person name="Zhu L."/>
        </authorList>
    </citation>
    <scope>NUCLEOTIDE SEQUENCE</scope>
    <source>
        <strain evidence="1">YXFP-22015</strain>
    </source>
</reference>
<comment type="caution">
    <text evidence="1">The sequence shown here is derived from an EMBL/GenBank/DDBJ whole genome shotgun (WGS) entry which is preliminary data.</text>
</comment>
<evidence type="ECO:0000313" key="1">
    <source>
        <dbReference type="EMBL" id="KAI9904377.1"/>
    </source>
</evidence>